<proteinExistence type="inferred from homology"/>
<name>A0AAV5R220_PICKL</name>
<evidence type="ECO:0000313" key="9">
    <source>
        <dbReference type="EMBL" id="GMM44704.1"/>
    </source>
</evidence>
<evidence type="ECO:0000256" key="2">
    <source>
        <dbReference type="ARBA" id="ARBA00022559"/>
    </source>
</evidence>
<dbReference type="AlphaFoldDB" id="A0AAV5R220"/>
<keyword evidence="2 8" id="KW-0575">Peroxidase</keyword>
<sequence length="161" mass="18390">MSKFYSFDIVQNGGDVISTSSFEGKVILIINTASLCGFKEQIKEIEQIYNKYHQQGLEILVFPCNQFANNEPGTDEEIAKIYKEQFGLNLIIMNKVNVNGPDAIPLYEWIKIEKPGVLGFKGIKWNFEKFLVTKNGKVFKRYSSVKTPLSLSDDIERLLNQ</sequence>
<dbReference type="Pfam" id="PF00255">
    <property type="entry name" value="GSHPx"/>
    <property type="match status" value="1"/>
</dbReference>
<dbReference type="EMBL" id="BTGB01000001">
    <property type="protein sequence ID" value="GMM44704.1"/>
    <property type="molecule type" value="Genomic_DNA"/>
</dbReference>
<evidence type="ECO:0000256" key="7">
    <source>
        <dbReference type="PIRSR" id="PIRSR000303-1"/>
    </source>
</evidence>
<gene>
    <name evidence="9" type="ORF">DAPK24_012790</name>
</gene>
<organism evidence="9 10">
    <name type="scientific">Pichia kluyveri</name>
    <name type="common">Yeast</name>
    <dbReference type="NCBI Taxonomy" id="36015"/>
    <lineage>
        <taxon>Eukaryota</taxon>
        <taxon>Fungi</taxon>
        <taxon>Dikarya</taxon>
        <taxon>Ascomycota</taxon>
        <taxon>Saccharomycotina</taxon>
        <taxon>Pichiomycetes</taxon>
        <taxon>Pichiales</taxon>
        <taxon>Pichiaceae</taxon>
        <taxon>Pichia</taxon>
    </lineage>
</organism>
<keyword evidence="3" id="KW-0049">Antioxidant</keyword>
<protein>
    <recommendedName>
        <fullName evidence="8">Glutathione peroxidase</fullName>
    </recommendedName>
</protein>
<comment type="caution">
    <text evidence="9">The sequence shown here is derived from an EMBL/GenBank/DDBJ whole genome shotgun (WGS) entry which is preliminary data.</text>
</comment>
<dbReference type="PANTHER" id="PTHR11592">
    <property type="entry name" value="GLUTATHIONE PEROXIDASE"/>
    <property type="match status" value="1"/>
</dbReference>
<dbReference type="PROSITE" id="PS51355">
    <property type="entry name" value="GLUTATHIONE_PEROXID_3"/>
    <property type="match status" value="1"/>
</dbReference>
<dbReference type="InterPro" id="IPR036249">
    <property type="entry name" value="Thioredoxin-like_sf"/>
</dbReference>
<dbReference type="PIRSF" id="PIRSF000303">
    <property type="entry name" value="Glutathion_perox"/>
    <property type="match status" value="1"/>
</dbReference>
<comment type="catalytic activity">
    <reaction evidence="6">
        <text>a hydroperoxide + [thioredoxin]-dithiol = an alcohol + [thioredoxin]-disulfide + H2O</text>
        <dbReference type="Rhea" id="RHEA:62620"/>
        <dbReference type="Rhea" id="RHEA-COMP:10698"/>
        <dbReference type="Rhea" id="RHEA-COMP:10700"/>
        <dbReference type="ChEBI" id="CHEBI:15377"/>
        <dbReference type="ChEBI" id="CHEBI:29950"/>
        <dbReference type="ChEBI" id="CHEBI:30879"/>
        <dbReference type="ChEBI" id="CHEBI:35924"/>
        <dbReference type="ChEBI" id="CHEBI:50058"/>
        <dbReference type="EC" id="1.11.1.24"/>
    </reaction>
</comment>
<evidence type="ECO:0000256" key="1">
    <source>
        <dbReference type="ARBA" id="ARBA00006926"/>
    </source>
</evidence>
<dbReference type="Gene3D" id="3.40.30.10">
    <property type="entry name" value="Glutaredoxin"/>
    <property type="match status" value="1"/>
</dbReference>
<keyword evidence="5" id="KW-0676">Redox-active center</keyword>
<dbReference type="Proteomes" id="UP001378960">
    <property type="component" value="Unassembled WGS sequence"/>
</dbReference>
<keyword evidence="4 8" id="KW-0560">Oxidoreductase</keyword>
<feature type="active site" evidence="7">
    <location>
        <position position="36"/>
    </location>
</feature>
<evidence type="ECO:0000256" key="8">
    <source>
        <dbReference type="RuleBase" id="RU000499"/>
    </source>
</evidence>
<reference evidence="9 10" key="1">
    <citation type="journal article" date="2023" name="Elife">
        <title>Identification of key yeast species and microbe-microbe interactions impacting larval growth of Drosophila in the wild.</title>
        <authorList>
            <person name="Mure A."/>
            <person name="Sugiura Y."/>
            <person name="Maeda R."/>
            <person name="Honda K."/>
            <person name="Sakurai N."/>
            <person name="Takahashi Y."/>
            <person name="Watada M."/>
            <person name="Katoh T."/>
            <person name="Gotoh A."/>
            <person name="Gotoh Y."/>
            <person name="Taniguchi I."/>
            <person name="Nakamura K."/>
            <person name="Hayashi T."/>
            <person name="Katayama T."/>
            <person name="Uemura T."/>
            <person name="Hattori Y."/>
        </authorList>
    </citation>
    <scope>NUCLEOTIDE SEQUENCE [LARGE SCALE GENOMIC DNA]</scope>
    <source>
        <strain evidence="9 10">PK-24</strain>
    </source>
</reference>
<accession>A0AAV5R220</accession>
<evidence type="ECO:0000313" key="10">
    <source>
        <dbReference type="Proteomes" id="UP001378960"/>
    </source>
</evidence>
<dbReference type="SUPFAM" id="SSF52833">
    <property type="entry name" value="Thioredoxin-like"/>
    <property type="match status" value="1"/>
</dbReference>
<evidence type="ECO:0000256" key="3">
    <source>
        <dbReference type="ARBA" id="ARBA00022862"/>
    </source>
</evidence>
<dbReference type="PANTHER" id="PTHR11592:SF78">
    <property type="entry name" value="GLUTATHIONE PEROXIDASE"/>
    <property type="match status" value="1"/>
</dbReference>
<dbReference type="CDD" id="cd00340">
    <property type="entry name" value="GSH_Peroxidase"/>
    <property type="match status" value="1"/>
</dbReference>
<keyword evidence="10" id="KW-1185">Reference proteome</keyword>
<dbReference type="GO" id="GO:0034599">
    <property type="term" value="P:cellular response to oxidative stress"/>
    <property type="evidence" value="ECO:0007669"/>
    <property type="project" value="TreeGrafter"/>
</dbReference>
<dbReference type="GO" id="GO:0140824">
    <property type="term" value="F:thioredoxin-dependent peroxiredoxin activity"/>
    <property type="evidence" value="ECO:0007669"/>
    <property type="project" value="UniProtKB-EC"/>
</dbReference>
<dbReference type="PRINTS" id="PR01011">
    <property type="entry name" value="GLUTPROXDASE"/>
</dbReference>
<evidence type="ECO:0000256" key="5">
    <source>
        <dbReference type="ARBA" id="ARBA00023284"/>
    </source>
</evidence>
<dbReference type="InterPro" id="IPR000889">
    <property type="entry name" value="Glutathione_peroxidase"/>
</dbReference>
<evidence type="ECO:0000256" key="6">
    <source>
        <dbReference type="ARBA" id="ARBA00049091"/>
    </source>
</evidence>
<comment type="similarity">
    <text evidence="1 8">Belongs to the glutathione peroxidase family.</text>
</comment>
<dbReference type="FunFam" id="3.40.30.10:FF:000010">
    <property type="entry name" value="Glutathione peroxidase"/>
    <property type="match status" value="1"/>
</dbReference>
<evidence type="ECO:0000256" key="4">
    <source>
        <dbReference type="ARBA" id="ARBA00023002"/>
    </source>
</evidence>